<organism evidence="5 6">
    <name type="scientific">Magallana gigas</name>
    <name type="common">Pacific oyster</name>
    <name type="synonym">Crassostrea gigas</name>
    <dbReference type="NCBI Taxonomy" id="29159"/>
    <lineage>
        <taxon>Eukaryota</taxon>
        <taxon>Metazoa</taxon>
        <taxon>Spiralia</taxon>
        <taxon>Lophotrochozoa</taxon>
        <taxon>Mollusca</taxon>
        <taxon>Bivalvia</taxon>
        <taxon>Autobranchia</taxon>
        <taxon>Pteriomorphia</taxon>
        <taxon>Ostreida</taxon>
        <taxon>Ostreoidea</taxon>
        <taxon>Ostreidae</taxon>
        <taxon>Magallana</taxon>
    </lineage>
</organism>
<dbReference type="GO" id="GO:0005525">
    <property type="term" value="F:GTP binding"/>
    <property type="evidence" value="ECO:0007669"/>
    <property type="project" value="UniProtKB-KW"/>
</dbReference>
<dbReference type="InterPro" id="IPR045058">
    <property type="entry name" value="GIMA/IAN/Toc"/>
</dbReference>
<sequence>MATQEAGKEYSSDICQAQEAVLPREVPHVSAEPNQKVEERRVILVGKLGAGKSHSGNGILGNKQFQSEQCWSSVTRRCDYGTAVRNGIRYRVFDTPGVNSPEDIRDGIDVETEIRRCLFCTSPGFHAIVLVLSATERIAREDLEMLKNLDTMLGESSFKYMILVITKLQNDESRLNEMIARAPEVAKLNVKCEARRVIFGKDDNKIPPECLQKFDEVLTKLIKQNKRYGKEYYRHKYYDQATAILKLDKDDYKKKHPEISDSEAFEIVRNEAAIGLSPRDSELLKIKDQDCQCIIS</sequence>
<dbReference type="AlphaFoldDB" id="A0A8W8I3L4"/>
<dbReference type="SUPFAM" id="SSF52540">
    <property type="entry name" value="P-loop containing nucleoside triphosphate hydrolases"/>
    <property type="match status" value="1"/>
</dbReference>
<dbReference type="PROSITE" id="PS51720">
    <property type="entry name" value="G_AIG1"/>
    <property type="match status" value="1"/>
</dbReference>
<dbReference type="PANTHER" id="PTHR10903:SF184">
    <property type="entry name" value="GTP-BINDING PROTEIN A"/>
    <property type="match status" value="1"/>
</dbReference>
<evidence type="ECO:0000256" key="2">
    <source>
        <dbReference type="ARBA" id="ARBA00022741"/>
    </source>
</evidence>
<evidence type="ECO:0000313" key="6">
    <source>
        <dbReference type="Proteomes" id="UP000005408"/>
    </source>
</evidence>
<dbReference type="Proteomes" id="UP000005408">
    <property type="component" value="Unassembled WGS sequence"/>
</dbReference>
<comment type="similarity">
    <text evidence="1">Belongs to the TRAFAC class TrmE-Era-EngA-EngB-Septin-like GTPase superfamily. AIG1/Toc34/Toc159-like paraseptin GTPase family. IAN subfamily.</text>
</comment>
<dbReference type="Gene3D" id="3.40.50.300">
    <property type="entry name" value="P-loop containing nucleotide triphosphate hydrolases"/>
    <property type="match status" value="1"/>
</dbReference>
<keyword evidence="2" id="KW-0547">Nucleotide-binding</keyword>
<dbReference type="InterPro" id="IPR006703">
    <property type="entry name" value="G_AIG1"/>
</dbReference>
<name>A0A8W8I3L4_MAGGI</name>
<keyword evidence="6" id="KW-1185">Reference proteome</keyword>
<protein>
    <recommendedName>
        <fullName evidence="4">AIG1-type G domain-containing protein</fullName>
    </recommendedName>
</protein>
<evidence type="ECO:0000313" key="5">
    <source>
        <dbReference type="EnsemblMetazoa" id="G12434.2:cds"/>
    </source>
</evidence>
<evidence type="ECO:0000256" key="3">
    <source>
        <dbReference type="ARBA" id="ARBA00023134"/>
    </source>
</evidence>
<reference evidence="5" key="1">
    <citation type="submission" date="2022-08" db="UniProtKB">
        <authorList>
            <consortium name="EnsemblMetazoa"/>
        </authorList>
    </citation>
    <scope>IDENTIFICATION</scope>
    <source>
        <strain evidence="5">05x7-T-G4-1.051#20</strain>
    </source>
</reference>
<proteinExistence type="inferred from homology"/>
<dbReference type="InterPro" id="IPR027417">
    <property type="entry name" value="P-loop_NTPase"/>
</dbReference>
<feature type="domain" description="AIG1-type G" evidence="4">
    <location>
        <begin position="37"/>
        <end position="242"/>
    </location>
</feature>
<dbReference type="EnsemblMetazoa" id="G12434.2">
    <property type="protein sequence ID" value="G12434.2:cds"/>
    <property type="gene ID" value="G12434"/>
</dbReference>
<dbReference type="Pfam" id="PF04548">
    <property type="entry name" value="AIG1"/>
    <property type="match status" value="1"/>
</dbReference>
<evidence type="ECO:0000259" key="4">
    <source>
        <dbReference type="PROSITE" id="PS51720"/>
    </source>
</evidence>
<dbReference type="PANTHER" id="PTHR10903">
    <property type="entry name" value="GTPASE, IMAP FAMILY MEMBER-RELATED"/>
    <property type="match status" value="1"/>
</dbReference>
<dbReference type="EnsemblMetazoa" id="G12434.1">
    <property type="protein sequence ID" value="G12434.1:cds"/>
    <property type="gene ID" value="G12434"/>
</dbReference>
<keyword evidence="3" id="KW-0342">GTP-binding</keyword>
<evidence type="ECO:0000256" key="1">
    <source>
        <dbReference type="ARBA" id="ARBA00008535"/>
    </source>
</evidence>
<accession>A0A8W8I3L4</accession>